<dbReference type="Gene3D" id="3.40.50.2300">
    <property type="match status" value="1"/>
</dbReference>
<dbReference type="InterPro" id="IPR058245">
    <property type="entry name" value="NreC/VraR/RcsB-like_REC"/>
</dbReference>
<dbReference type="InterPro" id="IPR011006">
    <property type="entry name" value="CheY-like_superfamily"/>
</dbReference>
<dbReference type="PANTHER" id="PTHR45566">
    <property type="entry name" value="HTH-TYPE TRANSCRIPTIONAL REGULATOR YHJB-RELATED"/>
    <property type="match status" value="1"/>
</dbReference>
<keyword evidence="1" id="KW-0597">Phosphoprotein</keyword>
<protein>
    <submittedName>
        <fullName evidence="3">Two-component system, NarL family, response regulator DesR</fullName>
    </submittedName>
</protein>
<dbReference type="GO" id="GO:0000160">
    <property type="term" value="P:phosphorelay signal transduction system"/>
    <property type="evidence" value="ECO:0007669"/>
    <property type="project" value="InterPro"/>
</dbReference>
<dbReference type="Pfam" id="PF00072">
    <property type="entry name" value="Response_reg"/>
    <property type="match status" value="1"/>
</dbReference>
<dbReference type="EMBL" id="OBDO01000017">
    <property type="protein sequence ID" value="SNX99310.1"/>
    <property type="molecule type" value="Genomic_DNA"/>
</dbReference>
<feature type="domain" description="Response regulatory" evidence="2">
    <location>
        <begin position="3"/>
        <end position="119"/>
    </location>
</feature>
<evidence type="ECO:0000259" key="2">
    <source>
        <dbReference type="PROSITE" id="PS50110"/>
    </source>
</evidence>
<organism evidence="3 4">
    <name type="scientific">Geodermatophilus sabuli</name>
    <dbReference type="NCBI Taxonomy" id="1564158"/>
    <lineage>
        <taxon>Bacteria</taxon>
        <taxon>Bacillati</taxon>
        <taxon>Actinomycetota</taxon>
        <taxon>Actinomycetes</taxon>
        <taxon>Geodermatophilales</taxon>
        <taxon>Geodermatophilaceae</taxon>
        <taxon>Geodermatophilus</taxon>
    </lineage>
</organism>
<proteinExistence type="predicted"/>
<evidence type="ECO:0000313" key="3">
    <source>
        <dbReference type="EMBL" id="SNX99310.1"/>
    </source>
</evidence>
<sequence length="132" mass="14355">MIRILLADDHPVLRHVLVPLIAEAGDMAVVAECESGDELLHEGLRVRPDVVLVDPELPGMDPLQASCELHEQLPRVRVLVHARCFSLVTFSRAQRLGAVGYLLKSDGLDDLPRRIRAVVGGATAWTPGAPAR</sequence>
<dbReference type="InterPro" id="IPR051015">
    <property type="entry name" value="EvgA-like"/>
</dbReference>
<dbReference type="InterPro" id="IPR001789">
    <property type="entry name" value="Sig_transdc_resp-reg_receiver"/>
</dbReference>
<dbReference type="Proteomes" id="UP000219514">
    <property type="component" value="Unassembled WGS sequence"/>
</dbReference>
<evidence type="ECO:0000256" key="1">
    <source>
        <dbReference type="PROSITE-ProRule" id="PRU00169"/>
    </source>
</evidence>
<dbReference type="SMART" id="SM00448">
    <property type="entry name" value="REC"/>
    <property type="match status" value="1"/>
</dbReference>
<dbReference type="AlphaFoldDB" id="A0A285EJX4"/>
<name>A0A285EJX4_9ACTN</name>
<accession>A0A285EJX4</accession>
<dbReference type="RefSeq" id="WP_172442638.1">
    <property type="nucleotide sequence ID" value="NZ_JACHXB010000002.1"/>
</dbReference>
<reference evidence="3 4" key="1">
    <citation type="submission" date="2017-09" db="EMBL/GenBank/DDBJ databases">
        <authorList>
            <person name="Ehlers B."/>
            <person name="Leendertz F.H."/>
        </authorList>
    </citation>
    <scope>NUCLEOTIDE SEQUENCE [LARGE SCALE GENOMIC DNA]</scope>
    <source>
        <strain evidence="3 4">DSM 46844</strain>
    </source>
</reference>
<gene>
    <name evidence="3" type="ORF">SAMN06893097_11717</name>
</gene>
<feature type="modified residue" description="4-aspartylphosphate" evidence="1">
    <location>
        <position position="54"/>
    </location>
</feature>
<dbReference type="CDD" id="cd17535">
    <property type="entry name" value="REC_NarL-like"/>
    <property type="match status" value="1"/>
</dbReference>
<evidence type="ECO:0000313" key="4">
    <source>
        <dbReference type="Proteomes" id="UP000219514"/>
    </source>
</evidence>
<dbReference type="PANTHER" id="PTHR45566:SF2">
    <property type="entry name" value="NARL SUBFAMILY"/>
    <property type="match status" value="1"/>
</dbReference>
<dbReference type="SUPFAM" id="SSF52172">
    <property type="entry name" value="CheY-like"/>
    <property type="match status" value="1"/>
</dbReference>
<keyword evidence="4" id="KW-1185">Reference proteome</keyword>
<dbReference type="PROSITE" id="PS50110">
    <property type="entry name" value="RESPONSE_REGULATORY"/>
    <property type="match status" value="1"/>
</dbReference>